<evidence type="ECO:0000256" key="2">
    <source>
        <dbReference type="ARBA" id="ARBA00012000"/>
    </source>
</evidence>
<dbReference type="GO" id="GO:0003905">
    <property type="term" value="F:alkylbase DNA N-glycosylase activity"/>
    <property type="evidence" value="ECO:0007669"/>
    <property type="project" value="UniProtKB-EC"/>
</dbReference>
<dbReference type="PANTHER" id="PTHR43003:SF13">
    <property type="entry name" value="DNA-3-METHYLADENINE GLYCOSYLASE 2"/>
    <property type="match status" value="1"/>
</dbReference>
<name>A0ABP1U0C3_GLUAR</name>
<organism evidence="6 7">
    <name type="scientific">Glutamicibacter arilaitensis (strain DSM 16368 / CIP 108037 / IAM 15318 / JCM 13566 / NCIMB 14258 / Re117)</name>
    <name type="common">Arthrobacter arilaitensis</name>
    <dbReference type="NCBI Taxonomy" id="861360"/>
    <lineage>
        <taxon>Bacteria</taxon>
        <taxon>Bacillati</taxon>
        <taxon>Actinomycetota</taxon>
        <taxon>Actinomycetes</taxon>
        <taxon>Micrococcales</taxon>
        <taxon>Micrococcaceae</taxon>
        <taxon>Glutamicibacter</taxon>
    </lineage>
</organism>
<dbReference type="Gene3D" id="1.10.340.30">
    <property type="entry name" value="Hypothetical protein, domain 2"/>
    <property type="match status" value="1"/>
</dbReference>
<dbReference type="CDD" id="cd00056">
    <property type="entry name" value="ENDO3c"/>
    <property type="match status" value="1"/>
</dbReference>
<reference evidence="7" key="1">
    <citation type="journal article" date="2010" name="PLoS ONE">
        <title>The Arthrobacter arilaitensis Re117 genome sequence reveals its genetic adaptation to the surface of cheese.</title>
        <authorList>
            <person name="Monnet C."/>
            <person name="Loux V."/>
            <person name="Gibrat J.F."/>
            <person name="Spinnler E."/>
            <person name="Barbe V."/>
            <person name="Vacherie B."/>
            <person name="Gavory F."/>
            <person name="Gourbeyre E."/>
            <person name="Siguier P."/>
            <person name="Chandler M."/>
            <person name="Elleuch R."/>
            <person name="Irlinger F."/>
            <person name="Vallaeys T."/>
        </authorList>
    </citation>
    <scope>NUCLEOTIDE SEQUENCE</scope>
    <source>
        <strain evidence="7">DSM 16368 / CIP 108037 / IAM 15318 / JCM 13566 / Re117</strain>
    </source>
</reference>
<dbReference type="EMBL" id="FQ311875">
    <property type="protein sequence ID" value="CBT74824.1"/>
    <property type="molecule type" value="Genomic_DNA"/>
</dbReference>
<dbReference type="SMART" id="SM00478">
    <property type="entry name" value="ENDO3c"/>
    <property type="match status" value="1"/>
</dbReference>
<evidence type="ECO:0000256" key="1">
    <source>
        <dbReference type="ARBA" id="ARBA00000086"/>
    </source>
</evidence>
<keyword evidence="6" id="KW-0326">Glycosidase</keyword>
<dbReference type="InterPro" id="IPR003265">
    <property type="entry name" value="HhH-GPD_domain"/>
</dbReference>
<dbReference type="InterPro" id="IPR011257">
    <property type="entry name" value="DNA_glycosylase"/>
</dbReference>
<reference evidence="7" key="2">
    <citation type="submission" date="2010-07" db="EMBL/GenBank/DDBJ databases">
        <title>Complete genome sequence of Arthrobacter arilaitensis (strain DSM 16368 / CIP 108037 / JCM 13566 / Re117).</title>
        <authorList>
            <person name="Genoscope."/>
        </authorList>
    </citation>
    <scope>NUCLEOTIDE SEQUENCE [LARGE SCALE GENOMIC DNA]</scope>
    <source>
        <strain evidence="7">DSM 16368 / CIP 108037 / IAM 15318 / JCM 13566 / Re117</strain>
    </source>
</reference>
<evidence type="ECO:0000313" key="6">
    <source>
        <dbReference type="EMBL" id="CBT74824.1"/>
    </source>
</evidence>
<evidence type="ECO:0000259" key="5">
    <source>
        <dbReference type="SMART" id="SM00478"/>
    </source>
</evidence>
<accession>A0ABP1U0C3</accession>
<dbReference type="SUPFAM" id="SSF48150">
    <property type="entry name" value="DNA-glycosylase"/>
    <property type="match status" value="1"/>
</dbReference>
<keyword evidence="4" id="KW-0234">DNA repair</keyword>
<dbReference type="Proteomes" id="UP000006878">
    <property type="component" value="Chromosome"/>
</dbReference>
<protein>
    <recommendedName>
        <fullName evidence="2">DNA-3-methyladenine glycosylase II</fullName>
        <ecNumber evidence="2">3.2.2.21</ecNumber>
    </recommendedName>
</protein>
<sequence>MMDMHLPATGTLDVSHALAVLKLHSLPVQERLDEPAARLQRVLQVKGRLVEVTLELTPSGIRLSHDAPTEFSLHISEVINYWFGVQQDTSDSYEALNAISCYRSLAAAFPSLRLISYPDHFEALATTVIGQQISLAAARTLGSRYVGALGQLHSSGLRAFPTASATAACTPEELREIIRCPLARATTLHTVAAWFQAHGQLLLSNGPEFLDELQGLRGVGPWTRNYVALRGLRDPEIFLESDLVVRRALRKLHDSGLAVSPPPVGTGSLATLLLWSFDAS</sequence>
<gene>
    <name evidence="6" type="primary">alkA</name>
    <name evidence="6" type="ordered locus">AARI_05960</name>
</gene>
<evidence type="ECO:0000256" key="4">
    <source>
        <dbReference type="ARBA" id="ARBA00023204"/>
    </source>
</evidence>
<evidence type="ECO:0000256" key="3">
    <source>
        <dbReference type="ARBA" id="ARBA00022763"/>
    </source>
</evidence>
<evidence type="ECO:0000313" key="7">
    <source>
        <dbReference type="Proteomes" id="UP000006878"/>
    </source>
</evidence>
<proteinExistence type="predicted"/>
<keyword evidence="3" id="KW-0227">DNA damage</keyword>
<dbReference type="InterPro" id="IPR051912">
    <property type="entry name" value="Alkylbase_DNA_Glycosylase/TA"/>
</dbReference>
<dbReference type="EC" id="3.2.2.21" evidence="2"/>
<comment type="catalytic activity">
    <reaction evidence="1">
        <text>Hydrolysis of alkylated DNA, releasing 3-methyladenine, 3-methylguanine, 7-methylguanine and 7-methyladenine.</text>
        <dbReference type="EC" id="3.2.2.21"/>
    </reaction>
</comment>
<keyword evidence="6" id="KW-0378">Hydrolase</keyword>
<dbReference type="PANTHER" id="PTHR43003">
    <property type="entry name" value="DNA-3-METHYLADENINE GLYCOSYLASE"/>
    <property type="match status" value="1"/>
</dbReference>
<feature type="domain" description="HhH-GPD" evidence="5">
    <location>
        <begin position="129"/>
        <end position="279"/>
    </location>
</feature>
<keyword evidence="7" id="KW-1185">Reference proteome</keyword>